<dbReference type="Proteomes" id="UP000297890">
    <property type="component" value="Unassembled WGS sequence"/>
</dbReference>
<reference evidence="2 3" key="1">
    <citation type="journal article" date="2019" name="ISME J.">
        <title>Candidatus Macondimonas diazotrophica, a novel gammaproteobacterial genus dominating crude-oil-contaminated coastal sediments.</title>
        <authorList>
            <person name="Karthikeyan S."/>
            <person name="Konstantinidis K."/>
        </authorList>
    </citation>
    <scope>NUCLEOTIDE SEQUENCE [LARGE SCALE GENOMIC DNA]</scope>
    <source>
        <strain evidence="2 3">KTK01</strain>
    </source>
</reference>
<evidence type="ECO:0000313" key="3">
    <source>
        <dbReference type="Proteomes" id="UP000297890"/>
    </source>
</evidence>
<accession>A0A4Z0FBR1</accession>
<sequence>MLASMTLLGLLAAAAPSVLWAQAAGEASPEEQERAREVLRQKESDPSKEENLEQILNKTQQDYSLVKQGWWDIFLNIDYTYFGDARSQDALIIEQTRNGRNQQPTFQVVDFRPIDVVQDAQHTITPRLSVDYGVLDNLSLGFALPVVGKYDNVDDVTEFDIGDVSMRLRWQPFAALPGQARWTLLGEVTAPTGSSPFETELGEELATGDGYYSASLGVNVSKVIDPVVAFGSFSLIQGFKEDGLDQVRQTLDGQPLILTEVDPGLQAQLGLGVAFALSYDVSMTFQYQLGYAQETDLKFANGLSASSLDQTIGVFNLTTGFRLSPDRVLNVSVGFGNTEASPDVFLGVSLPFTVEKLSQLI</sequence>
<name>A0A4Z0FBR1_9GAMM</name>
<organism evidence="2 3">
    <name type="scientific">Candidatus Macondimonas diazotrophica</name>
    <dbReference type="NCBI Taxonomy" id="2305248"/>
    <lineage>
        <taxon>Bacteria</taxon>
        <taxon>Pseudomonadati</taxon>
        <taxon>Pseudomonadota</taxon>
        <taxon>Gammaproteobacteria</taxon>
        <taxon>Chromatiales</taxon>
        <taxon>Ectothiorhodospiraceae</taxon>
        <taxon>Candidatus Macondimonas</taxon>
    </lineage>
</organism>
<keyword evidence="1" id="KW-0732">Signal</keyword>
<evidence type="ECO:0008006" key="4">
    <source>
        <dbReference type="Google" id="ProtNLM"/>
    </source>
</evidence>
<evidence type="ECO:0000256" key="1">
    <source>
        <dbReference type="SAM" id="SignalP"/>
    </source>
</evidence>
<proteinExistence type="predicted"/>
<dbReference type="AlphaFoldDB" id="A0A4Z0FBR1"/>
<evidence type="ECO:0000313" key="2">
    <source>
        <dbReference type="EMBL" id="TFZ83701.1"/>
    </source>
</evidence>
<dbReference type="EMBL" id="SRIO01000002">
    <property type="protein sequence ID" value="TFZ83701.1"/>
    <property type="molecule type" value="Genomic_DNA"/>
</dbReference>
<protein>
    <recommendedName>
        <fullName evidence="4">Transporter</fullName>
    </recommendedName>
</protein>
<feature type="signal peptide" evidence="1">
    <location>
        <begin position="1"/>
        <end position="23"/>
    </location>
</feature>
<feature type="chain" id="PRO_5021281367" description="Transporter" evidence="1">
    <location>
        <begin position="24"/>
        <end position="361"/>
    </location>
</feature>
<gene>
    <name evidence="2" type="ORF">E4680_01545</name>
</gene>
<keyword evidence="3" id="KW-1185">Reference proteome</keyword>
<comment type="caution">
    <text evidence="2">The sequence shown here is derived from an EMBL/GenBank/DDBJ whole genome shotgun (WGS) entry which is preliminary data.</text>
</comment>